<evidence type="ECO:0000313" key="2">
    <source>
        <dbReference type="EMBL" id="SNQ45676.1"/>
    </source>
</evidence>
<sequence length="533" mass="55840">MVTTTPPATAVAAAPTGAAGAAYRDLLALDRPCYVLRDSGGRVRTSGDQSEVAQVVAAGGQVLAATGPRPATALGDPAFRAAHGVRYAYMAGAMANGIASAPMVAALARAGFLASFGAAGVLPARVDEALAAIVRDAAGAPFACNLIHSPSESAMEAATVDACLRHGVTTLEASAFVEPTAQLVRYRLAGLHRGRDGRVEIGHRVIGKVSRAEVAERFLRPAPADLVRGLLAAGDVTPEQAELAATVPLADDITAEADSGGHTDRRPLVVLLPELLALAERIRREQGRPSAVRVGAAGGIGTPAAAAAAFALGAAYVVTGSVNQSTVEADQSDTTKRMLAATGVADTAMTPSADMFELGVEVQVLRRGTLFPGRARQLYELYRAYDGLDALPADVRDTLEKRVFRRTLDDVWADCVEFFTRRDPDQITRAADDPRRRMALVFRWYLGRSSGWSIAGDPDRAADYQVWCGPAMGAFNAWVAGTYLAEVGNRHVAEVAGHLMVGAAFHERVAALRAAGVRLPSSATTYIPVVPSQ</sequence>
<feature type="domain" description="[Acyl-carrier-protein] S-malonyltransferase-like inserted helical" evidence="1">
    <location>
        <begin position="385"/>
        <end position="464"/>
    </location>
</feature>
<keyword evidence="3" id="KW-1185">Reference proteome</keyword>
<gene>
    <name evidence="2" type="ORF">FRACA_1090003</name>
</gene>
<dbReference type="InterPro" id="IPR013785">
    <property type="entry name" value="Aldolase_TIM"/>
</dbReference>
<dbReference type="EMBL" id="FZMO01000012">
    <property type="protein sequence ID" value="SNQ45676.1"/>
    <property type="molecule type" value="Genomic_DNA"/>
</dbReference>
<dbReference type="PANTHER" id="PTHR32332:SF20">
    <property type="entry name" value="2-NITROPROPANE DIOXYGENASE-LIKE PROTEIN"/>
    <property type="match status" value="1"/>
</dbReference>
<evidence type="ECO:0000313" key="3">
    <source>
        <dbReference type="Proteomes" id="UP000234331"/>
    </source>
</evidence>
<protein>
    <submittedName>
        <fullName evidence="2">PfaD family protein</fullName>
    </submittedName>
</protein>
<dbReference type="Pfam" id="PF21607">
    <property type="entry name" value="FabD_helical_ins"/>
    <property type="match status" value="1"/>
</dbReference>
<dbReference type="RefSeq" id="WP_101829816.1">
    <property type="nucleotide sequence ID" value="NZ_FZMO01000012.1"/>
</dbReference>
<dbReference type="SUPFAM" id="SSF51395">
    <property type="entry name" value="FMN-linked oxidoreductases"/>
    <property type="match status" value="1"/>
</dbReference>
<dbReference type="Proteomes" id="UP000234331">
    <property type="component" value="Unassembled WGS sequence"/>
</dbReference>
<name>A0A2I2KJ45_9ACTN</name>
<dbReference type="AlphaFoldDB" id="A0A2I2KJ45"/>
<accession>A0A2I2KJ45</accession>
<proteinExistence type="predicted"/>
<dbReference type="InterPro" id="IPR049489">
    <property type="entry name" value="FabD-like_helical_ins"/>
</dbReference>
<dbReference type="OrthoDB" id="3543921at2"/>
<reference evidence="2 3" key="1">
    <citation type="submission" date="2017-06" db="EMBL/GenBank/DDBJ databases">
        <authorList>
            <person name="Kim H.J."/>
            <person name="Triplett B.A."/>
        </authorList>
    </citation>
    <scope>NUCLEOTIDE SEQUENCE [LARGE SCALE GENOMIC DNA]</scope>
    <source>
        <strain evidence="2">FRACA_ARgP5</strain>
    </source>
</reference>
<dbReference type="InterPro" id="IPR014179">
    <property type="entry name" value="PfaD-like_TIM-barrel"/>
</dbReference>
<dbReference type="NCBIfam" id="TIGR02814">
    <property type="entry name" value="pfaD_fam"/>
    <property type="match status" value="1"/>
</dbReference>
<dbReference type="PANTHER" id="PTHR32332">
    <property type="entry name" value="2-NITROPROPANE DIOXYGENASE"/>
    <property type="match status" value="1"/>
</dbReference>
<evidence type="ECO:0000259" key="1">
    <source>
        <dbReference type="Pfam" id="PF21607"/>
    </source>
</evidence>
<organism evidence="2 3">
    <name type="scientific">Frankia canadensis</name>
    <dbReference type="NCBI Taxonomy" id="1836972"/>
    <lineage>
        <taxon>Bacteria</taxon>
        <taxon>Bacillati</taxon>
        <taxon>Actinomycetota</taxon>
        <taxon>Actinomycetes</taxon>
        <taxon>Frankiales</taxon>
        <taxon>Frankiaceae</taxon>
        <taxon>Frankia</taxon>
    </lineage>
</organism>
<dbReference type="Gene3D" id="3.20.20.70">
    <property type="entry name" value="Aldolase class I"/>
    <property type="match status" value="1"/>
</dbReference>